<dbReference type="Proteomes" id="UP000298484">
    <property type="component" value="Unassembled WGS sequence"/>
</dbReference>
<evidence type="ECO:0000313" key="1">
    <source>
        <dbReference type="EMBL" id="TFJ91997.1"/>
    </source>
</evidence>
<name>A0A4Y9AA01_9BACI</name>
<organism evidence="1 2">
    <name type="scientific">Lentibacillus salicampi</name>
    <dbReference type="NCBI Taxonomy" id="175306"/>
    <lineage>
        <taxon>Bacteria</taxon>
        <taxon>Bacillati</taxon>
        <taxon>Bacillota</taxon>
        <taxon>Bacilli</taxon>
        <taxon>Bacillales</taxon>
        <taxon>Bacillaceae</taxon>
        <taxon>Lentibacillus</taxon>
    </lineage>
</organism>
<reference evidence="1 2" key="1">
    <citation type="submission" date="2019-03" db="EMBL/GenBank/DDBJ databases">
        <title>Genome sequence of Lentibacillus salicampi ATCC BAA-719.</title>
        <authorList>
            <person name="Maclea K.S."/>
            <person name="Simoes Junior M."/>
        </authorList>
    </citation>
    <scope>NUCLEOTIDE SEQUENCE [LARGE SCALE GENOMIC DNA]</scope>
    <source>
        <strain evidence="1 2">ATCC BAA-719</strain>
    </source>
</reference>
<keyword evidence="2" id="KW-1185">Reference proteome</keyword>
<evidence type="ECO:0000313" key="2">
    <source>
        <dbReference type="Proteomes" id="UP000298484"/>
    </source>
</evidence>
<proteinExistence type="predicted"/>
<dbReference type="RefSeq" id="WP_135110905.1">
    <property type="nucleotide sequence ID" value="NZ_SRHY01000032.1"/>
</dbReference>
<dbReference type="EMBL" id="SRHY01000032">
    <property type="protein sequence ID" value="TFJ91997.1"/>
    <property type="molecule type" value="Genomic_DNA"/>
</dbReference>
<gene>
    <name evidence="1" type="ORF">E4U82_14660</name>
</gene>
<comment type="caution">
    <text evidence="1">The sequence shown here is derived from an EMBL/GenBank/DDBJ whole genome shotgun (WGS) entry which is preliminary data.</text>
</comment>
<accession>A0A4Y9AA01</accession>
<dbReference type="AlphaFoldDB" id="A0A4Y9AA01"/>
<protein>
    <submittedName>
        <fullName evidence="1">Uncharacterized protein</fullName>
    </submittedName>
</protein>
<sequence>MGSICQSIACPHCGCSATEDDYYKTGERFIWCFRCGYTYYKTIDYTVGDVTPYNETEYKGHGMFYLVSKGKKRENDGRRILNRPLTEQEMNDFKAELQDEAVDLEKSYFVMYENGTFTTIAGNPPDDFYLPFDVYKNRVGKDNMEVIVPINPH</sequence>
<dbReference type="OrthoDB" id="2455077at2"/>